<dbReference type="KEGG" id="fgi:OP10G_4629"/>
<dbReference type="eggNOG" id="COG2165">
    <property type="taxonomic scope" value="Bacteria"/>
</dbReference>
<dbReference type="InterPro" id="IPR045584">
    <property type="entry name" value="Pilin-like"/>
</dbReference>
<dbReference type="Pfam" id="PF07963">
    <property type="entry name" value="N_methyl"/>
    <property type="match status" value="1"/>
</dbReference>
<keyword evidence="3" id="KW-1185">Reference proteome</keyword>
<proteinExistence type="predicted"/>
<dbReference type="EMBL" id="CP007139">
    <property type="protein sequence ID" value="AIE87997.1"/>
    <property type="molecule type" value="Genomic_DNA"/>
</dbReference>
<dbReference type="InterPro" id="IPR000983">
    <property type="entry name" value="Bac_GSPG_pilin"/>
</dbReference>
<dbReference type="GO" id="GO:0015628">
    <property type="term" value="P:protein secretion by the type II secretion system"/>
    <property type="evidence" value="ECO:0007669"/>
    <property type="project" value="InterPro"/>
</dbReference>
<dbReference type="RefSeq" id="WP_025228132.1">
    <property type="nucleotide sequence ID" value="NZ_CP007139.1"/>
</dbReference>
<dbReference type="InterPro" id="IPR012902">
    <property type="entry name" value="N_methyl_site"/>
</dbReference>
<accession>A0A068NXC6</accession>
<reference evidence="2 3" key="1">
    <citation type="journal article" date="2014" name="PLoS ONE">
        <title>The first complete genome sequence of the class fimbriimonadia in the phylum armatimonadetes.</title>
        <authorList>
            <person name="Hu Z.Y."/>
            <person name="Wang Y.Z."/>
            <person name="Im W.T."/>
            <person name="Wang S.Y."/>
            <person name="Zhao G.P."/>
            <person name="Zheng H.J."/>
            <person name="Quan Z.X."/>
        </authorList>
    </citation>
    <scope>NUCLEOTIDE SEQUENCE [LARGE SCALE GENOMIC DNA]</scope>
    <source>
        <strain evidence="2">Gsoil 348</strain>
    </source>
</reference>
<keyword evidence="1" id="KW-0488">Methylation</keyword>
<evidence type="ECO:0000256" key="1">
    <source>
        <dbReference type="ARBA" id="ARBA00022481"/>
    </source>
</evidence>
<dbReference type="STRING" id="661478.OP10G_4629"/>
<dbReference type="PANTHER" id="PTHR30093">
    <property type="entry name" value="GENERAL SECRETION PATHWAY PROTEIN G"/>
    <property type="match status" value="1"/>
</dbReference>
<dbReference type="Proteomes" id="UP000027982">
    <property type="component" value="Chromosome"/>
</dbReference>
<sequence length="318" mass="33986">MKKAFTLIELLVVIAIIAILAAILFPVFAQAKLAAKKTVTLSNIKQVGTATILYAGDNDDVWPRQDNCAPTPVLNPTASNAVPFNPTGAGCLSAPFVHRINHFTWQKWVMPYTSSVEVFFNKVREKDAAAWAQGNLNNQFGINTGLTGALNTYSQSIKGQPNTAGGSFRNSWTGGVQSGVPQPSAAMLFMETSFNQGHIPHATVDPFAATQETHPVAYREFWRYRFLDGTAADCVAGTKGTVPDPVKTSNGHMVVGFADGSAKSLNALEILAKTPTLAEWGVNVTFNATARCNGAIGNIGIGSSPNTSINYPFWGYGQ</sequence>
<dbReference type="HOGENOM" id="CLU_041661_1_0_0"/>
<protein>
    <recommendedName>
        <fullName evidence="4">Prepilin-type N-terminal cleavage/methylation domain-containing protein</fullName>
    </recommendedName>
</protein>
<organism evidence="2 3">
    <name type="scientific">Fimbriimonas ginsengisoli Gsoil 348</name>
    <dbReference type="NCBI Taxonomy" id="661478"/>
    <lineage>
        <taxon>Bacteria</taxon>
        <taxon>Bacillati</taxon>
        <taxon>Armatimonadota</taxon>
        <taxon>Fimbriimonadia</taxon>
        <taxon>Fimbriimonadales</taxon>
        <taxon>Fimbriimonadaceae</taxon>
        <taxon>Fimbriimonas</taxon>
    </lineage>
</organism>
<dbReference type="OrthoDB" id="9833939at2"/>
<dbReference type="SUPFAM" id="SSF54523">
    <property type="entry name" value="Pili subunits"/>
    <property type="match status" value="1"/>
</dbReference>
<dbReference type="NCBIfam" id="TIGR02532">
    <property type="entry name" value="IV_pilin_GFxxxE"/>
    <property type="match status" value="1"/>
</dbReference>
<evidence type="ECO:0008006" key="4">
    <source>
        <dbReference type="Google" id="ProtNLM"/>
    </source>
</evidence>
<name>A0A068NXC6_FIMGI</name>
<dbReference type="GO" id="GO:0015627">
    <property type="term" value="C:type II protein secretion system complex"/>
    <property type="evidence" value="ECO:0007669"/>
    <property type="project" value="InterPro"/>
</dbReference>
<dbReference type="AlphaFoldDB" id="A0A068NXC6"/>
<dbReference type="PRINTS" id="PR00813">
    <property type="entry name" value="BCTERIALGSPG"/>
</dbReference>
<evidence type="ECO:0000313" key="2">
    <source>
        <dbReference type="EMBL" id="AIE87997.1"/>
    </source>
</evidence>
<gene>
    <name evidence="2" type="ORF">OP10G_4629</name>
</gene>
<evidence type="ECO:0000313" key="3">
    <source>
        <dbReference type="Proteomes" id="UP000027982"/>
    </source>
</evidence>
<dbReference type="Gene3D" id="3.30.700.10">
    <property type="entry name" value="Glycoprotein, Type 4 Pilin"/>
    <property type="match status" value="1"/>
</dbReference>